<reference evidence="1" key="1">
    <citation type="journal article" date="2014" name="Front. Microbiol.">
        <title>High frequency of phylogenetically diverse reductive dehalogenase-homologous genes in deep subseafloor sedimentary metagenomes.</title>
        <authorList>
            <person name="Kawai M."/>
            <person name="Futagami T."/>
            <person name="Toyoda A."/>
            <person name="Takaki Y."/>
            <person name="Nishi S."/>
            <person name="Hori S."/>
            <person name="Arai W."/>
            <person name="Tsubouchi T."/>
            <person name="Morono Y."/>
            <person name="Uchiyama I."/>
            <person name="Ito T."/>
            <person name="Fujiyama A."/>
            <person name="Inagaki F."/>
            <person name="Takami H."/>
        </authorList>
    </citation>
    <scope>NUCLEOTIDE SEQUENCE</scope>
    <source>
        <strain evidence="1">Expedition CK06-06</strain>
    </source>
</reference>
<proteinExistence type="predicted"/>
<evidence type="ECO:0008006" key="2">
    <source>
        <dbReference type="Google" id="ProtNLM"/>
    </source>
</evidence>
<dbReference type="SUPFAM" id="SSF110296">
    <property type="entry name" value="Oligoxyloglucan reducing end-specific cellobiohydrolase"/>
    <property type="match status" value="1"/>
</dbReference>
<gene>
    <name evidence="1" type="ORF">S12H4_36463</name>
</gene>
<organism evidence="1">
    <name type="scientific">marine sediment metagenome</name>
    <dbReference type="NCBI Taxonomy" id="412755"/>
    <lineage>
        <taxon>unclassified sequences</taxon>
        <taxon>metagenomes</taxon>
        <taxon>ecological metagenomes</taxon>
    </lineage>
</organism>
<dbReference type="Gene3D" id="2.130.10.10">
    <property type="entry name" value="YVTN repeat-like/Quinoprotein amine dehydrogenase"/>
    <property type="match status" value="1"/>
</dbReference>
<protein>
    <recommendedName>
        <fullName evidence="2">Sortilin N-terminal domain-containing protein</fullName>
    </recommendedName>
</protein>
<dbReference type="EMBL" id="BARW01021738">
    <property type="protein sequence ID" value="GAI91410.1"/>
    <property type="molecule type" value="Genomic_DNA"/>
</dbReference>
<comment type="caution">
    <text evidence="1">The sequence shown here is derived from an EMBL/GenBank/DDBJ whole genome shotgun (WGS) entry which is preliminary data.</text>
</comment>
<evidence type="ECO:0000313" key="1">
    <source>
        <dbReference type="EMBL" id="GAI91410.1"/>
    </source>
</evidence>
<name>X1TV32_9ZZZZ</name>
<feature type="non-terminal residue" evidence="1">
    <location>
        <position position="1"/>
    </location>
</feature>
<feature type="non-terminal residue" evidence="1">
    <location>
        <position position="269"/>
    </location>
</feature>
<sequence length="269" mass="28399">ATADTDGGDFGGVYYLPEADSGAQWTDLQAGSYDVYSIAGSPEFKGDSQVIAIVTDETHTYVINNYGVVGDWTSGVELLEGDITPFTITAASDICFPSDFDETYKLFIGVVGAGGDVYQVTSGAASDLNVDTDITSLDVVGEAGNTQLLAGAAGSAQIYLSTDGGSNWVGSTKPPTGDSETYVLMAPDFTNSGKAYAATSGIESAFSYTTDGGITWNQLSLIDTEIGNIIDLALSPNYSQDNTLFMLTWGGKYSLWRSLNSPIWERVFT</sequence>
<accession>X1TV32</accession>
<dbReference type="AlphaFoldDB" id="X1TV32"/>
<dbReference type="InterPro" id="IPR015943">
    <property type="entry name" value="WD40/YVTN_repeat-like_dom_sf"/>
</dbReference>